<organism evidence="1">
    <name type="scientific">Rhizophora mucronata</name>
    <name type="common">Asiatic mangrove</name>
    <dbReference type="NCBI Taxonomy" id="61149"/>
    <lineage>
        <taxon>Eukaryota</taxon>
        <taxon>Viridiplantae</taxon>
        <taxon>Streptophyta</taxon>
        <taxon>Embryophyta</taxon>
        <taxon>Tracheophyta</taxon>
        <taxon>Spermatophyta</taxon>
        <taxon>Magnoliopsida</taxon>
        <taxon>eudicotyledons</taxon>
        <taxon>Gunneridae</taxon>
        <taxon>Pentapetalae</taxon>
        <taxon>rosids</taxon>
        <taxon>fabids</taxon>
        <taxon>Malpighiales</taxon>
        <taxon>Rhizophoraceae</taxon>
        <taxon>Rhizophora</taxon>
    </lineage>
</organism>
<protein>
    <submittedName>
        <fullName evidence="1">Uncharacterized protein</fullName>
    </submittedName>
</protein>
<accession>A0A2P2N6G6</accession>
<name>A0A2P2N6G6_RHIMU</name>
<dbReference type="EMBL" id="GGEC01057541">
    <property type="protein sequence ID" value="MBX38025.1"/>
    <property type="molecule type" value="Transcribed_RNA"/>
</dbReference>
<evidence type="ECO:0000313" key="1">
    <source>
        <dbReference type="EMBL" id="MBX38025.1"/>
    </source>
</evidence>
<sequence>MISQTHGQQFCNTEM</sequence>
<proteinExistence type="predicted"/>
<reference evidence="1" key="1">
    <citation type="submission" date="2018-02" db="EMBL/GenBank/DDBJ databases">
        <title>Rhizophora mucronata_Transcriptome.</title>
        <authorList>
            <person name="Meera S.P."/>
            <person name="Sreeshan A."/>
            <person name="Augustine A."/>
        </authorList>
    </citation>
    <scope>NUCLEOTIDE SEQUENCE</scope>
    <source>
        <tissue evidence="1">Leaf</tissue>
    </source>
</reference>